<evidence type="ECO:0000259" key="3">
    <source>
        <dbReference type="Pfam" id="PF19283"/>
    </source>
</evidence>
<dbReference type="PANTHER" id="PTHR42776:SF4">
    <property type="entry name" value="ACYLAMINO-ACID-RELEASING ENZYME"/>
    <property type="match status" value="1"/>
</dbReference>
<organism evidence="4 5">
    <name type="scientific">Pisum sativum</name>
    <name type="common">Garden pea</name>
    <name type="synonym">Lathyrus oleraceus</name>
    <dbReference type="NCBI Taxonomy" id="3888"/>
    <lineage>
        <taxon>Eukaryota</taxon>
        <taxon>Viridiplantae</taxon>
        <taxon>Streptophyta</taxon>
        <taxon>Embryophyta</taxon>
        <taxon>Tracheophyta</taxon>
        <taxon>Spermatophyta</taxon>
        <taxon>Magnoliopsida</taxon>
        <taxon>eudicotyledons</taxon>
        <taxon>Gunneridae</taxon>
        <taxon>Pentapetalae</taxon>
        <taxon>rosids</taxon>
        <taxon>fabids</taxon>
        <taxon>Fabales</taxon>
        <taxon>Fabaceae</taxon>
        <taxon>Papilionoideae</taxon>
        <taxon>50 kb inversion clade</taxon>
        <taxon>NPAAA clade</taxon>
        <taxon>Hologalegina</taxon>
        <taxon>IRL clade</taxon>
        <taxon>Fabeae</taxon>
        <taxon>Lathyrus</taxon>
    </lineage>
</organism>
<dbReference type="PANTHER" id="PTHR42776">
    <property type="entry name" value="SERINE PEPTIDASE S9 FAMILY MEMBER"/>
    <property type="match status" value="1"/>
</dbReference>
<evidence type="ECO:0000256" key="2">
    <source>
        <dbReference type="ARBA" id="ARBA00022801"/>
    </source>
</evidence>
<protein>
    <recommendedName>
        <fullName evidence="3">Acylamino-acid-releasing enzyme N-terminal domain-containing protein</fullName>
    </recommendedName>
</protein>
<comment type="similarity">
    <text evidence="1">Belongs to the peptidase S9C family.</text>
</comment>
<evidence type="ECO:0000256" key="1">
    <source>
        <dbReference type="ARBA" id="ARBA00010040"/>
    </source>
</evidence>
<evidence type="ECO:0000313" key="5">
    <source>
        <dbReference type="Proteomes" id="UP001058974"/>
    </source>
</evidence>
<dbReference type="InterPro" id="IPR045550">
    <property type="entry name" value="AARE_N"/>
</dbReference>
<name>A0A9D5A5J9_PEA</name>
<reference evidence="4 5" key="1">
    <citation type="journal article" date="2022" name="Nat. Genet.">
        <title>Improved pea reference genome and pan-genome highlight genomic features and evolutionary characteristics.</title>
        <authorList>
            <person name="Yang T."/>
            <person name="Liu R."/>
            <person name="Luo Y."/>
            <person name="Hu S."/>
            <person name="Wang D."/>
            <person name="Wang C."/>
            <person name="Pandey M.K."/>
            <person name="Ge S."/>
            <person name="Xu Q."/>
            <person name="Li N."/>
            <person name="Li G."/>
            <person name="Huang Y."/>
            <person name="Saxena R.K."/>
            <person name="Ji Y."/>
            <person name="Li M."/>
            <person name="Yan X."/>
            <person name="He Y."/>
            <person name="Liu Y."/>
            <person name="Wang X."/>
            <person name="Xiang C."/>
            <person name="Varshney R.K."/>
            <person name="Ding H."/>
            <person name="Gao S."/>
            <person name="Zong X."/>
        </authorList>
    </citation>
    <scope>NUCLEOTIDE SEQUENCE [LARGE SCALE GENOMIC DNA]</scope>
    <source>
        <strain evidence="4 5">cv. Zhongwan 6</strain>
    </source>
</reference>
<gene>
    <name evidence="4" type="ORF">KIW84_062418</name>
</gene>
<feature type="domain" description="Acylamino-acid-releasing enzyme N-terminal" evidence="3">
    <location>
        <begin position="7"/>
        <end position="106"/>
    </location>
</feature>
<dbReference type="GO" id="GO:0004252">
    <property type="term" value="F:serine-type endopeptidase activity"/>
    <property type="evidence" value="ECO:0007669"/>
    <property type="project" value="TreeGrafter"/>
</dbReference>
<dbReference type="Proteomes" id="UP001058974">
    <property type="component" value="Chromosome 6"/>
</dbReference>
<dbReference type="Gramene" id="Psat06G0241800-T1">
    <property type="protein sequence ID" value="KAI5396204.1"/>
    <property type="gene ID" value="KIW84_062418"/>
</dbReference>
<dbReference type="AlphaFoldDB" id="A0A9D5A5J9"/>
<sequence length="204" mass="22583">MQCKAMYQKPTFNDLGYAKSGYDDKDSSSCKGQGDLEEDWGVTYAGKRQPALFVINIASGEVHAVKGIDKSLSVGQGVWAPSSEGSSQYFVFVGWAFETRKLGVRDNMLQQLLQSATTLRKGSRFSQATGALHEFKSLCVGTKEQHSSLHWFERIEEAELSHAQGQNEMAKLCIMAPVNTISTFLNLWASNVLTGKVLLVFFKK</sequence>
<comment type="caution">
    <text evidence="4">The sequence shown here is derived from an EMBL/GenBank/DDBJ whole genome shotgun (WGS) entry which is preliminary data.</text>
</comment>
<dbReference type="Pfam" id="PF19283">
    <property type="entry name" value="APEH_N"/>
    <property type="match status" value="1"/>
</dbReference>
<evidence type="ECO:0000313" key="4">
    <source>
        <dbReference type="EMBL" id="KAI5396204.1"/>
    </source>
</evidence>
<accession>A0A9D5A5J9</accession>
<dbReference type="EMBL" id="JAMSHJ010000006">
    <property type="protein sequence ID" value="KAI5396204.1"/>
    <property type="molecule type" value="Genomic_DNA"/>
</dbReference>
<keyword evidence="5" id="KW-1185">Reference proteome</keyword>
<proteinExistence type="inferred from homology"/>
<keyword evidence="2" id="KW-0378">Hydrolase</keyword>